<sequence length="213" mass="25097">MTQHHGFTVTTYNTELIKSKEELIVILYVVKSLGNIQRQDYGTGHELHFLFAIFLANAFDQSVVTSKYSQFVVFFVLHYYYNLIRRVINKFRLMPAGSRGQWGLDDYFFIPFLFGASQCYSLGDRIPKLTTILDCAKEAKKYYFYELIMHLHKSKSHEFSENSSLICMFEEMSSWDVIERGLLKMYQKEVLSAYPVVQHLTLIDDERFNCRLK</sequence>
<evidence type="ECO:0000256" key="2">
    <source>
        <dbReference type="ARBA" id="ARBA00004496"/>
    </source>
</evidence>
<dbReference type="EC" id="5.2.1.8" evidence="4 10"/>
<keyword evidence="6 10" id="KW-0697">Rotamase</keyword>
<reference evidence="12" key="1">
    <citation type="submission" date="2025-08" db="UniProtKB">
        <authorList>
            <consortium name="RefSeq"/>
        </authorList>
    </citation>
    <scope>IDENTIFICATION</scope>
    <source>
        <strain evidence="12">Airmid</strain>
    </source>
</reference>
<dbReference type="SUPFAM" id="SSF140984">
    <property type="entry name" value="PTPA-like"/>
    <property type="match status" value="1"/>
</dbReference>
<gene>
    <name evidence="12" type="primary">LOC113796066</name>
</gene>
<evidence type="ECO:0000256" key="3">
    <source>
        <dbReference type="ARBA" id="ARBA00011019"/>
    </source>
</evidence>
<evidence type="ECO:0000313" key="12">
    <source>
        <dbReference type="RefSeq" id="XP_027202113.1"/>
    </source>
</evidence>
<protein>
    <recommendedName>
        <fullName evidence="8 10">Serine/threonine-protein phosphatase 2A activator</fullName>
        <ecNumber evidence="4 10">5.2.1.8</ecNumber>
    </recommendedName>
    <alternativeName>
        <fullName evidence="9 10">Phosphotyrosyl phosphatase activator</fullName>
    </alternativeName>
</protein>
<evidence type="ECO:0000256" key="7">
    <source>
        <dbReference type="ARBA" id="ARBA00023235"/>
    </source>
</evidence>
<dbReference type="PANTHER" id="PTHR10012">
    <property type="entry name" value="SERINE/THREONINE-PROTEIN PHOSPHATASE 2A REGULATORY SUBUNIT B"/>
    <property type="match status" value="1"/>
</dbReference>
<dbReference type="KEGG" id="dpte:113796066"/>
<evidence type="ECO:0000256" key="10">
    <source>
        <dbReference type="RuleBase" id="RU361210"/>
    </source>
</evidence>
<keyword evidence="7 10" id="KW-0413">Isomerase</keyword>
<evidence type="ECO:0000256" key="1">
    <source>
        <dbReference type="ARBA" id="ARBA00000971"/>
    </source>
</evidence>
<dbReference type="Pfam" id="PF03095">
    <property type="entry name" value="PTPA"/>
    <property type="match status" value="1"/>
</dbReference>
<dbReference type="GO" id="GO:0007052">
    <property type="term" value="P:mitotic spindle organization"/>
    <property type="evidence" value="ECO:0007669"/>
    <property type="project" value="TreeGrafter"/>
</dbReference>
<dbReference type="GO" id="GO:0003755">
    <property type="term" value="F:peptidyl-prolyl cis-trans isomerase activity"/>
    <property type="evidence" value="ECO:0007669"/>
    <property type="project" value="UniProtKB-KW"/>
</dbReference>
<comment type="subcellular location">
    <subcellularLocation>
        <location evidence="2 10">Cytoplasm</location>
    </subcellularLocation>
</comment>
<dbReference type="GO" id="GO:0008160">
    <property type="term" value="F:protein tyrosine phosphatase activator activity"/>
    <property type="evidence" value="ECO:0007669"/>
    <property type="project" value="TreeGrafter"/>
</dbReference>
<dbReference type="InterPro" id="IPR004327">
    <property type="entry name" value="Phstyr_phstse_ac"/>
</dbReference>
<dbReference type="PANTHER" id="PTHR10012:SF0">
    <property type="entry name" value="SERINE_THREONINE-PROTEIN PHOSPHATASE 2A ACTIVATOR"/>
    <property type="match status" value="1"/>
</dbReference>
<accession>A0A6P6Y9I3</accession>
<keyword evidence="5 10" id="KW-0963">Cytoplasm</keyword>
<dbReference type="InParanoid" id="A0A6P6Y9I3"/>
<evidence type="ECO:0000313" key="11">
    <source>
        <dbReference type="Proteomes" id="UP000515146"/>
    </source>
</evidence>
<name>A0A6P6Y9I3_DERPT</name>
<dbReference type="OMA" id="FELLEIH"/>
<evidence type="ECO:0000256" key="8">
    <source>
        <dbReference type="ARBA" id="ARBA00044786"/>
    </source>
</evidence>
<comment type="catalytic activity">
    <reaction evidence="1 10">
        <text>[protein]-peptidylproline (omega=180) = [protein]-peptidylproline (omega=0)</text>
        <dbReference type="Rhea" id="RHEA:16237"/>
        <dbReference type="Rhea" id="RHEA-COMP:10747"/>
        <dbReference type="Rhea" id="RHEA-COMP:10748"/>
        <dbReference type="ChEBI" id="CHEBI:83833"/>
        <dbReference type="ChEBI" id="CHEBI:83834"/>
        <dbReference type="EC" id="5.2.1.8"/>
    </reaction>
</comment>
<evidence type="ECO:0000256" key="6">
    <source>
        <dbReference type="ARBA" id="ARBA00023110"/>
    </source>
</evidence>
<dbReference type="InterPro" id="IPR037218">
    <property type="entry name" value="PTPA_sf"/>
</dbReference>
<dbReference type="GO" id="GO:0000159">
    <property type="term" value="C:protein phosphatase type 2A complex"/>
    <property type="evidence" value="ECO:0007669"/>
    <property type="project" value="TreeGrafter"/>
</dbReference>
<dbReference type="GO" id="GO:0005737">
    <property type="term" value="C:cytoplasm"/>
    <property type="evidence" value="ECO:0007669"/>
    <property type="project" value="UniProtKB-SubCell"/>
</dbReference>
<dbReference type="InterPro" id="IPR043170">
    <property type="entry name" value="PTPA_C_lid"/>
</dbReference>
<dbReference type="RefSeq" id="XP_027202113.1">
    <property type="nucleotide sequence ID" value="XM_027346312.1"/>
</dbReference>
<evidence type="ECO:0000256" key="5">
    <source>
        <dbReference type="ARBA" id="ARBA00022490"/>
    </source>
</evidence>
<proteinExistence type="inferred from homology"/>
<dbReference type="OrthoDB" id="16120at2759"/>
<evidence type="ECO:0000256" key="4">
    <source>
        <dbReference type="ARBA" id="ARBA00013194"/>
    </source>
</evidence>
<comment type="function">
    <text evidence="10">PPIases accelerate the folding of proteins. It catalyzes the cis-trans isomerization of proline imidic peptide bonds in oligopeptides.</text>
</comment>
<dbReference type="GO" id="GO:0005634">
    <property type="term" value="C:nucleus"/>
    <property type="evidence" value="ECO:0007669"/>
    <property type="project" value="TreeGrafter"/>
</dbReference>
<evidence type="ECO:0000256" key="9">
    <source>
        <dbReference type="ARBA" id="ARBA00044820"/>
    </source>
</evidence>
<keyword evidence="11" id="KW-1185">Reference proteome</keyword>
<dbReference type="Proteomes" id="UP000515146">
    <property type="component" value="Unplaced"/>
</dbReference>
<comment type="similarity">
    <text evidence="3 10">Belongs to the PTPA-type PPIase family.</text>
</comment>
<dbReference type="Gene3D" id="1.20.120.1150">
    <property type="match status" value="1"/>
</dbReference>
<organism evidence="11 12">
    <name type="scientific">Dermatophagoides pteronyssinus</name>
    <name type="common">European house dust mite</name>
    <dbReference type="NCBI Taxonomy" id="6956"/>
    <lineage>
        <taxon>Eukaryota</taxon>
        <taxon>Metazoa</taxon>
        <taxon>Ecdysozoa</taxon>
        <taxon>Arthropoda</taxon>
        <taxon>Chelicerata</taxon>
        <taxon>Arachnida</taxon>
        <taxon>Acari</taxon>
        <taxon>Acariformes</taxon>
        <taxon>Sarcoptiformes</taxon>
        <taxon>Astigmata</taxon>
        <taxon>Psoroptidia</taxon>
        <taxon>Analgoidea</taxon>
        <taxon>Pyroglyphidae</taxon>
        <taxon>Dermatophagoidinae</taxon>
        <taxon>Dermatophagoides</taxon>
    </lineage>
</organism>
<dbReference type="AlphaFoldDB" id="A0A6P6Y9I3"/>